<dbReference type="AlphaFoldDB" id="A0A380FIR2"/>
<dbReference type="InterPro" id="IPR027417">
    <property type="entry name" value="P-loop_NTPase"/>
</dbReference>
<evidence type="ECO:0000259" key="2">
    <source>
        <dbReference type="Pfam" id="PF13514"/>
    </source>
</evidence>
<feature type="coiled-coil region" evidence="1">
    <location>
        <begin position="184"/>
        <end position="249"/>
    </location>
</feature>
<feature type="domain" description="YhaN AAA" evidence="2">
    <location>
        <begin position="1"/>
        <end position="204"/>
    </location>
</feature>
<gene>
    <name evidence="3" type="ORF">NCTC12195_03342</name>
</gene>
<proteinExistence type="predicted"/>
<dbReference type="PANTHER" id="PTHR41259:SF1">
    <property type="entry name" value="DOUBLE-STRAND BREAK REPAIR RAD50 ATPASE, PUTATIVE-RELATED"/>
    <property type="match status" value="1"/>
</dbReference>
<feature type="coiled-coil region" evidence="1">
    <location>
        <begin position="319"/>
        <end position="353"/>
    </location>
</feature>
<dbReference type="SUPFAM" id="SSF52540">
    <property type="entry name" value="P-loop containing nucleoside triphosphate hydrolases"/>
    <property type="match status" value="1"/>
</dbReference>
<accession>A0A380FIR2</accession>
<organism evidence="3 4">
    <name type="scientific">Staphylococcus gallinarum</name>
    <dbReference type="NCBI Taxonomy" id="1293"/>
    <lineage>
        <taxon>Bacteria</taxon>
        <taxon>Bacillati</taxon>
        <taxon>Bacillota</taxon>
        <taxon>Bacilli</taxon>
        <taxon>Bacillales</taxon>
        <taxon>Staphylococcaceae</taxon>
        <taxon>Staphylococcus</taxon>
    </lineage>
</organism>
<dbReference type="EMBL" id="UHDK01000001">
    <property type="protein sequence ID" value="SUM33865.1"/>
    <property type="molecule type" value="Genomic_DNA"/>
</dbReference>
<protein>
    <submittedName>
        <fullName evidence="3">Membrane associated protein</fullName>
    </submittedName>
</protein>
<evidence type="ECO:0000256" key="1">
    <source>
        <dbReference type="SAM" id="Coils"/>
    </source>
</evidence>
<dbReference type="Gene3D" id="3.40.50.300">
    <property type="entry name" value="P-loop containing nucleotide triphosphate hydrolases"/>
    <property type="match status" value="1"/>
</dbReference>
<dbReference type="Pfam" id="PF13514">
    <property type="entry name" value="AAA_27"/>
    <property type="match status" value="1"/>
</dbReference>
<dbReference type="Proteomes" id="UP000255277">
    <property type="component" value="Unassembled WGS sequence"/>
</dbReference>
<evidence type="ECO:0000313" key="4">
    <source>
        <dbReference type="Proteomes" id="UP000255277"/>
    </source>
</evidence>
<name>A0A380FIR2_STAGA</name>
<sequence length="363" mass="42805">MKIKSLEIYGYGRFVERKIDFDDHFTEIYGENETGKSTIQAFIHSILFGFPTKKENEPRLEPRMGNQYGGKLTLIQDDGSQVEVERIKGSAVGDVKVYLPNGMIKDEAWLKKELNYISKRTYQGIFSFDVLGLQDIHKKMDETQLQNYLLQAGALGSTEFTSMRELVNEKKELLYKKNGRNPIINQQIEQLRELETQIREEEAKLTNYKRYVDDKDKSERRLNHLKQNLTQLSKMHDQKQKELALHEQTQEWKALEADLNIEPIQFPEQGIDRYEAAKLQTQNLKRDIGLREERLAHLTAENDKINLPKQSDIDSFNHIQQQENEIKQKEYELKSLEKDISDKEREKNRFKIKYWLARCTSSR</sequence>
<dbReference type="PANTHER" id="PTHR41259">
    <property type="entry name" value="DOUBLE-STRAND BREAK REPAIR RAD50 ATPASE, PUTATIVE-RELATED"/>
    <property type="match status" value="1"/>
</dbReference>
<keyword evidence="1" id="KW-0175">Coiled coil</keyword>
<evidence type="ECO:0000313" key="3">
    <source>
        <dbReference type="EMBL" id="SUM33865.1"/>
    </source>
</evidence>
<reference evidence="3 4" key="1">
    <citation type="submission" date="2018-06" db="EMBL/GenBank/DDBJ databases">
        <authorList>
            <consortium name="Pathogen Informatics"/>
            <person name="Doyle S."/>
        </authorList>
    </citation>
    <scope>NUCLEOTIDE SEQUENCE [LARGE SCALE GENOMIC DNA]</scope>
    <source>
        <strain evidence="3 4">NCTC12195</strain>
    </source>
</reference>
<dbReference type="InterPro" id="IPR038734">
    <property type="entry name" value="YhaN_AAA"/>
</dbReference>